<evidence type="ECO:0000313" key="4">
    <source>
        <dbReference type="Proteomes" id="UP000501812"/>
    </source>
</evidence>
<dbReference type="InterPro" id="IPR050194">
    <property type="entry name" value="Glycosyltransferase_grp1"/>
</dbReference>
<dbReference type="AlphaFoldDB" id="A0A858RLC1"/>
<dbReference type="CDD" id="cd03801">
    <property type="entry name" value="GT4_PimA-like"/>
    <property type="match status" value="1"/>
</dbReference>
<dbReference type="Proteomes" id="UP000501812">
    <property type="component" value="Chromosome"/>
</dbReference>
<dbReference type="GO" id="GO:0016757">
    <property type="term" value="F:glycosyltransferase activity"/>
    <property type="evidence" value="ECO:0007669"/>
    <property type="project" value="InterPro"/>
</dbReference>
<dbReference type="Gene3D" id="3.40.50.2000">
    <property type="entry name" value="Glycogen Phosphorylase B"/>
    <property type="match status" value="2"/>
</dbReference>
<dbReference type="PANTHER" id="PTHR45947:SF14">
    <property type="entry name" value="SLL1723 PROTEIN"/>
    <property type="match status" value="1"/>
</dbReference>
<dbReference type="PANTHER" id="PTHR45947">
    <property type="entry name" value="SULFOQUINOVOSYL TRANSFERASE SQD2"/>
    <property type="match status" value="1"/>
</dbReference>
<dbReference type="SUPFAM" id="SSF53756">
    <property type="entry name" value="UDP-Glycosyltransferase/glycogen phosphorylase"/>
    <property type="match status" value="1"/>
</dbReference>
<organism evidence="3 4">
    <name type="scientific">Luteolibacter luteus</name>
    <dbReference type="NCBI Taxonomy" id="2728835"/>
    <lineage>
        <taxon>Bacteria</taxon>
        <taxon>Pseudomonadati</taxon>
        <taxon>Verrucomicrobiota</taxon>
        <taxon>Verrucomicrobiia</taxon>
        <taxon>Verrucomicrobiales</taxon>
        <taxon>Verrucomicrobiaceae</taxon>
        <taxon>Luteolibacter</taxon>
    </lineage>
</organism>
<gene>
    <name evidence="3" type="ORF">HHL09_14680</name>
</gene>
<dbReference type="EMBL" id="CP051774">
    <property type="protein sequence ID" value="QJE96980.1"/>
    <property type="molecule type" value="Genomic_DNA"/>
</dbReference>
<reference evidence="3 4" key="1">
    <citation type="submission" date="2020-04" db="EMBL/GenBank/DDBJ databases">
        <title>Luteolibacter sp. G-1-1-1 isolated from soil.</title>
        <authorList>
            <person name="Dahal R.H."/>
        </authorList>
    </citation>
    <scope>NUCLEOTIDE SEQUENCE [LARGE SCALE GENOMIC DNA]</scope>
    <source>
        <strain evidence="3 4">G-1-1-1</strain>
    </source>
</reference>
<name>A0A858RLC1_9BACT</name>
<sequence length="374" mass="41320">MASQKKIIVHVGGYDPDALDGVSATLAGQCDALHRMGVAVEIWGFDPRVMDVTEGRTGSGIPLFRLPRCKHPLVAAFMMPPVTRRWIASRAGDIHRLHLHSVFIPSNNLIADLGLPYVVTPNGGWGERVLSGRNRLLKRLWVMLREKKLWSRAQAIQAVSEAEEKELSHLPAMGKVTYISNGVKIPPLDQIKGGRSVWLFLGRLAIEHKGLDRLITSYARCRQRAGSLPGLVLVGPDFRDGKAELERLIAEHSLQEHVEIRGPVVGGDKDRLFGEASLFLHTSRWEGMPLSILEAMSRSLPCLLTEGTNMVPLIRKFECGFPAGNSEDEIVEAMLLAKDGDLSALGQRARQCIEDNFSWDSVAKKLTTLYGLEA</sequence>
<feature type="domain" description="Glycosyltransferase subfamily 4-like N-terminal" evidence="2">
    <location>
        <begin position="21"/>
        <end position="182"/>
    </location>
</feature>
<dbReference type="InterPro" id="IPR001296">
    <property type="entry name" value="Glyco_trans_1"/>
</dbReference>
<protein>
    <submittedName>
        <fullName evidence="3">Glycosyltransferase family 4 protein</fullName>
    </submittedName>
</protein>
<feature type="domain" description="Glycosyl transferase family 1" evidence="1">
    <location>
        <begin position="191"/>
        <end position="340"/>
    </location>
</feature>
<evidence type="ECO:0000259" key="1">
    <source>
        <dbReference type="Pfam" id="PF00534"/>
    </source>
</evidence>
<accession>A0A858RLC1</accession>
<dbReference type="RefSeq" id="WP_169455380.1">
    <property type="nucleotide sequence ID" value="NZ_CP051774.1"/>
</dbReference>
<proteinExistence type="predicted"/>
<evidence type="ECO:0000259" key="2">
    <source>
        <dbReference type="Pfam" id="PF13579"/>
    </source>
</evidence>
<keyword evidence="3" id="KW-0808">Transferase</keyword>
<evidence type="ECO:0000313" key="3">
    <source>
        <dbReference type="EMBL" id="QJE96980.1"/>
    </source>
</evidence>
<dbReference type="Pfam" id="PF13579">
    <property type="entry name" value="Glyco_trans_4_4"/>
    <property type="match status" value="1"/>
</dbReference>
<dbReference type="InterPro" id="IPR028098">
    <property type="entry name" value="Glyco_trans_4-like_N"/>
</dbReference>
<keyword evidence="4" id="KW-1185">Reference proteome</keyword>
<dbReference type="Pfam" id="PF00534">
    <property type="entry name" value="Glycos_transf_1"/>
    <property type="match status" value="1"/>
</dbReference>
<dbReference type="KEGG" id="luo:HHL09_14680"/>